<evidence type="ECO:0000313" key="7">
    <source>
        <dbReference type="Proteomes" id="UP000514462"/>
    </source>
</evidence>
<keyword evidence="3" id="KW-0862">Zinc</keyword>
<dbReference type="RefSeq" id="WP_182014596.1">
    <property type="nucleotide sequence ID" value="NZ_CP055904.1"/>
</dbReference>
<proteinExistence type="predicted"/>
<organism evidence="6 7">
    <name type="scientific">Klebsiella aerogenes</name>
    <name type="common">Enterobacter aerogenes</name>
    <dbReference type="NCBI Taxonomy" id="548"/>
    <lineage>
        <taxon>Bacteria</taxon>
        <taxon>Pseudomonadati</taxon>
        <taxon>Pseudomonadota</taxon>
        <taxon>Gammaproteobacteria</taxon>
        <taxon>Enterobacterales</taxon>
        <taxon>Enterobacteriaceae</taxon>
        <taxon>Klebsiella/Raoultella group</taxon>
        <taxon>Klebsiella</taxon>
    </lineage>
</organism>
<keyword evidence="1" id="KW-0479">Metal-binding</keyword>
<gene>
    <name evidence="6" type="ORF">HV331_19250</name>
</gene>
<evidence type="ECO:0000313" key="6">
    <source>
        <dbReference type="EMBL" id="QMR41501.1"/>
    </source>
</evidence>
<dbReference type="InterPro" id="IPR000962">
    <property type="entry name" value="Znf_DskA_TraR"/>
</dbReference>
<evidence type="ECO:0000256" key="3">
    <source>
        <dbReference type="ARBA" id="ARBA00022833"/>
    </source>
</evidence>
<dbReference type="EMBL" id="CP055904">
    <property type="protein sequence ID" value="QMR41501.1"/>
    <property type="molecule type" value="Genomic_DNA"/>
</dbReference>
<dbReference type="NCBIfam" id="TIGR02419">
    <property type="entry name" value="C4_traR_proteo"/>
    <property type="match status" value="1"/>
</dbReference>
<dbReference type="SUPFAM" id="SSF57716">
    <property type="entry name" value="Glucocorticoid receptor-like (DNA-binding domain)"/>
    <property type="match status" value="1"/>
</dbReference>
<dbReference type="Proteomes" id="UP000514462">
    <property type="component" value="Chromosome"/>
</dbReference>
<feature type="domain" description="Zinc finger DksA/TraR C4-type" evidence="5">
    <location>
        <begin position="33"/>
        <end position="65"/>
    </location>
</feature>
<name>A0AAP9QYZ9_KLEAE</name>
<evidence type="ECO:0000259" key="5">
    <source>
        <dbReference type="Pfam" id="PF01258"/>
    </source>
</evidence>
<accession>A0AAP9QYZ9</accession>
<feature type="zinc finger region" description="dksA C4-type" evidence="4">
    <location>
        <begin position="35"/>
        <end position="59"/>
    </location>
</feature>
<dbReference type="Gene3D" id="1.20.120.910">
    <property type="entry name" value="DksA, coiled-coil domain"/>
    <property type="match status" value="1"/>
</dbReference>
<dbReference type="AlphaFoldDB" id="A0AAP9QYZ9"/>
<dbReference type="PANTHER" id="PTHR38777">
    <property type="entry name" value="FELS-2 PROPHAGE PROTEIN"/>
    <property type="match status" value="1"/>
</dbReference>
<dbReference type="PROSITE" id="PS51128">
    <property type="entry name" value="ZF_DKSA_2"/>
    <property type="match status" value="1"/>
</dbReference>
<evidence type="ECO:0000256" key="1">
    <source>
        <dbReference type="ARBA" id="ARBA00022723"/>
    </source>
</evidence>
<evidence type="ECO:0000256" key="4">
    <source>
        <dbReference type="PROSITE-ProRule" id="PRU00510"/>
    </source>
</evidence>
<dbReference type="PANTHER" id="PTHR38777:SF1">
    <property type="entry name" value="DNAK SUPPRESSOR PROTEIN"/>
    <property type="match status" value="1"/>
</dbReference>
<dbReference type="GO" id="GO:0008270">
    <property type="term" value="F:zinc ion binding"/>
    <property type="evidence" value="ECO:0007669"/>
    <property type="project" value="UniProtKB-KW"/>
</dbReference>
<dbReference type="Pfam" id="PF01258">
    <property type="entry name" value="zf-dskA_traR"/>
    <property type="match status" value="1"/>
</dbReference>
<protein>
    <submittedName>
        <fullName evidence="6">TraR/DksA family transcriptional regulator</fullName>
    </submittedName>
</protein>
<sequence length="86" mass="9464">MDEIDRDQAGNDLLLEAMIARNRSAIRHGASRAICRQCGVDIPEKRRQLIPGVSLCIDCQRQAEHGKSAVTPSGCFTMRIGTGIHF</sequence>
<dbReference type="GO" id="GO:1900378">
    <property type="term" value="P:positive regulation of secondary metabolite biosynthetic process"/>
    <property type="evidence" value="ECO:0007669"/>
    <property type="project" value="TreeGrafter"/>
</dbReference>
<keyword evidence="2" id="KW-0863">Zinc-finger</keyword>
<dbReference type="InterPro" id="IPR012783">
    <property type="entry name" value="Znf_C4_TraR"/>
</dbReference>
<evidence type="ECO:0000256" key="2">
    <source>
        <dbReference type="ARBA" id="ARBA00022771"/>
    </source>
</evidence>
<reference evidence="7" key="1">
    <citation type="submission" date="2020-06" db="EMBL/GenBank/DDBJ databases">
        <title>REHAB project genomes.</title>
        <authorList>
            <person name="Shaw L.P."/>
        </authorList>
    </citation>
    <scope>NUCLEOTIDE SEQUENCE [LARGE SCALE GENOMIC DNA]</scope>
    <source>
        <strain evidence="7">RHBSTW-00938</strain>
    </source>
</reference>